<proteinExistence type="predicted"/>
<dbReference type="PANTHER" id="PTHR12498:SF0">
    <property type="entry name" value="PROTEIN N-TERMINAL ASPARAGINE AMIDOHYDROLASE"/>
    <property type="match status" value="1"/>
</dbReference>
<dbReference type="EMBL" id="HBFW01025094">
    <property type="protein sequence ID" value="CAD8944901.1"/>
    <property type="molecule type" value="Transcribed_RNA"/>
</dbReference>
<dbReference type="AlphaFoldDB" id="A0A7S1GRA7"/>
<evidence type="ECO:0000313" key="1">
    <source>
        <dbReference type="EMBL" id="CAD8944901.1"/>
    </source>
</evidence>
<dbReference type="GO" id="GO:0005634">
    <property type="term" value="C:nucleus"/>
    <property type="evidence" value="ECO:0007669"/>
    <property type="project" value="TreeGrafter"/>
</dbReference>
<evidence type="ECO:0008006" key="2">
    <source>
        <dbReference type="Google" id="ProtNLM"/>
    </source>
</evidence>
<gene>
    <name evidence="1" type="ORF">CTEN0397_LOCUS16105</name>
</gene>
<dbReference type="Pfam" id="PF14736">
    <property type="entry name" value="N_Asn_amidohyd"/>
    <property type="match status" value="1"/>
</dbReference>
<organism evidence="1">
    <name type="scientific">Cyclophora tenuis</name>
    <name type="common">Marine diatom</name>
    <dbReference type="NCBI Taxonomy" id="216820"/>
    <lineage>
        <taxon>Eukaryota</taxon>
        <taxon>Sar</taxon>
        <taxon>Stramenopiles</taxon>
        <taxon>Ochrophyta</taxon>
        <taxon>Bacillariophyta</taxon>
        <taxon>Fragilariophyceae</taxon>
        <taxon>Fragilariophycidae</taxon>
        <taxon>Cyclophorales</taxon>
        <taxon>Cyclophoraceae</taxon>
        <taxon>Cyclophora</taxon>
    </lineage>
</organism>
<dbReference type="GO" id="GO:0006511">
    <property type="term" value="P:ubiquitin-dependent protein catabolic process"/>
    <property type="evidence" value="ECO:0007669"/>
    <property type="project" value="TreeGrafter"/>
</dbReference>
<reference evidence="1" key="1">
    <citation type="submission" date="2021-01" db="EMBL/GenBank/DDBJ databases">
        <authorList>
            <person name="Corre E."/>
            <person name="Pelletier E."/>
            <person name="Niang G."/>
            <person name="Scheremetjew M."/>
            <person name="Finn R."/>
            <person name="Kale V."/>
            <person name="Holt S."/>
            <person name="Cochrane G."/>
            <person name="Meng A."/>
            <person name="Brown T."/>
            <person name="Cohen L."/>
        </authorList>
    </citation>
    <scope>NUCLEOTIDE SEQUENCE</scope>
    <source>
        <strain evidence="1">ECT3854</strain>
    </source>
</reference>
<name>A0A7S1GRA7_CYCTE</name>
<dbReference type="GO" id="GO:0008418">
    <property type="term" value="F:protein-N-terminal asparagine amidohydrolase activity"/>
    <property type="evidence" value="ECO:0007669"/>
    <property type="project" value="InterPro"/>
</dbReference>
<sequence length="287" mass="31477">MLYVAQGEVGHATSSQCEVVVSDQATTCHIIALRSCSYLPLVSLAHVDGACYEDCIRRMVRYHLDFAAVEHRDEKKTEHSSPGKLVVEVHVVGGFEDADGTSRNISTFLISLLDRIAYEESDSIRLVLKTCAISSMNDNGHGCPIGRGLGINCISGDVFLAKVAHQMRGPAVELRSARIWSNSGVKQLSLVHEPFYNSISIDPFHFEPPSCAGTLLSLSDKMLLKLTSTSPEVEEDDFCDGIRSTLRFMSGVRTSDIFGRNLTHPVTFGRIGTNDWKLREVSSAKGQ</sequence>
<accession>A0A7S1GRA7</accession>
<dbReference type="PANTHER" id="PTHR12498">
    <property type="entry name" value="N-TERMINAL ASPARAGINE AMIDOHYDROLASE"/>
    <property type="match status" value="1"/>
</dbReference>
<protein>
    <recommendedName>
        <fullName evidence="2">Protein N-terminal asparagine amidohydrolase</fullName>
    </recommendedName>
</protein>
<dbReference type="InterPro" id="IPR026750">
    <property type="entry name" value="NTAN1"/>
</dbReference>